<dbReference type="SUPFAM" id="SSF56935">
    <property type="entry name" value="Porins"/>
    <property type="match status" value="1"/>
</dbReference>
<dbReference type="PANTHER" id="PTHR30069:SF29">
    <property type="entry name" value="HEMOGLOBIN AND HEMOGLOBIN-HAPTOGLOBIN-BINDING PROTEIN 1-RELATED"/>
    <property type="match status" value="1"/>
</dbReference>
<keyword evidence="9 13" id="KW-0675">Receptor</keyword>
<dbReference type="PANTHER" id="PTHR30069">
    <property type="entry name" value="TONB-DEPENDENT OUTER MEMBRANE RECEPTOR"/>
    <property type="match status" value="1"/>
</dbReference>
<gene>
    <name evidence="13" type="ORF">ACY05_02180</name>
</gene>
<keyword evidence="4 11" id="KW-1134">Transmembrane beta strand</keyword>
<keyword evidence="7 12" id="KW-0798">TonB box</keyword>
<accession>A0A656Z8L5</accession>
<dbReference type="GO" id="GO:0009279">
    <property type="term" value="C:cell outer membrane"/>
    <property type="evidence" value="ECO:0007669"/>
    <property type="project" value="UniProtKB-SubCell"/>
</dbReference>
<keyword evidence="14" id="KW-1185">Reference proteome</keyword>
<dbReference type="RefSeq" id="WP_083522845.1">
    <property type="nucleotide sequence ID" value="NZ_LFZK01000001.1"/>
</dbReference>
<comment type="caution">
    <text evidence="13">The sequence shown here is derived from an EMBL/GenBank/DDBJ whole genome shotgun (WGS) entry which is preliminary data.</text>
</comment>
<evidence type="ECO:0000256" key="4">
    <source>
        <dbReference type="ARBA" id="ARBA00022452"/>
    </source>
</evidence>
<evidence type="ECO:0000313" key="14">
    <source>
        <dbReference type="Proteomes" id="UP000243416"/>
    </source>
</evidence>
<evidence type="ECO:0000256" key="9">
    <source>
        <dbReference type="ARBA" id="ARBA00023170"/>
    </source>
</evidence>
<dbReference type="GO" id="GO:0015344">
    <property type="term" value="F:siderophore uptake transmembrane transporter activity"/>
    <property type="evidence" value="ECO:0007669"/>
    <property type="project" value="TreeGrafter"/>
</dbReference>
<keyword evidence="8 11" id="KW-0472">Membrane</keyword>
<dbReference type="OrthoDB" id="127311at2"/>
<evidence type="ECO:0000256" key="6">
    <source>
        <dbReference type="ARBA" id="ARBA00022729"/>
    </source>
</evidence>
<dbReference type="Pfam" id="PF00593">
    <property type="entry name" value="TonB_dep_Rec_b-barrel"/>
    <property type="match status" value="1"/>
</dbReference>
<dbReference type="InterPro" id="IPR037066">
    <property type="entry name" value="Plug_dom_sf"/>
</dbReference>
<evidence type="ECO:0000256" key="2">
    <source>
        <dbReference type="ARBA" id="ARBA00009810"/>
    </source>
</evidence>
<comment type="similarity">
    <text evidence="2 11 12">Belongs to the TonB-dependent receptor family.</text>
</comment>
<dbReference type="InterPro" id="IPR000531">
    <property type="entry name" value="Beta-barrel_TonB"/>
</dbReference>
<dbReference type="AlphaFoldDB" id="A0A656Z8L5"/>
<dbReference type="InterPro" id="IPR012910">
    <property type="entry name" value="Plug_dom"/>
</dbReference>
<comment type="subcellular location">
    <subcellularLocation>
        <location evidence="1 11">Cell outer membrane</location>
        <topology evidence="1 11">Multi-pass membrane protein</topology>
    </subcellularLocation>
</comment>
<organism evidence="13 14">
    <name type="scientific">Sterolibacterium denitrificans</name>
    <dbReference type="NCBI Taxonomy" id="157592"/>
    <lineage>
        <taxon>Bacteria</taxon>
        <taxon>Pseudomonadati</taxon>
        <taxon>Pseudomonadota</taxon>
        <taxon>Betaproteobacteria</taxon>
        <taxon>Nitrosomonadales</taxon>
        <taxon>Sterolibacteriaceae</taxon>
        <taxon>Sterolibacterium</taxon>
    </lineage>
</organism>
<keyword evidence="3 11" id="KW-0813">Transport</keyword>
<dbReference type="PROSITE" id="PS52016">
    <property type="entry name" value="TONB_DEPENDENT_REC_3"/>
    <property type="match status" value="1"/>
</dbReference>
<name>A0A656Z8L5_9PROT</name>
<dbReference type="CDD" id="cd01347">
    <property type="entry name" value="ligand_gated_channel"/>
    <property type="match status" value="1"/>
</dbReference>
<evidence type="ECO:0000256" key="3">
    <source>
        <dbReference type="ARBA" id="ARBA00022448"/>
    </source>
</evidence>
<keyword evidence="10 11" id="KW-0998">Cell outer membrane</keyword>
<dbReference type="InterPro" id="IPR036942">
    <property type="entry name" value="Beta-barrel_TonB_sf"/>
</dbReference>
<evidence type="ECO:0000256" key="12">
    <source>
        <dbReference type="RuleBase" id="RU003357"/>
    </source>
</evidence>
<dbReference type="Pfam" id="PF07715">
    <property type="entry name" value="Plug"/>
    <property type="match status" value="1"/>
</dbReference>
<evidence type="ECO:0000256" key="10">
    <source>
        <dbReference type="ARBA" id="ARBA00023237"/>
    </source>
</evidence>
<dbReference type="Gene3D" id="2.40.170.20">
    <property type="entry name" value="TonB-dependent receptor, beta-barrel domain"/>
    <property type="match status" value="1"/>
</dbReference>
<dbReference type="Gene3D" id="2.170.130.10">
    <property type="entry name" value="TonB-dependent receptor, plug domain"/>
    <property type="match status" value="1"/>
</dbReference>
<proteinExistence type="inferred from homology"/>
<reference evidence="13 14" key="1">
    <citation type="journal article" date="2016" name="ISME J.">
        <title>Integrated multi-omics analyses reveal the biochemical mechanisms and phylogenetic relevance of anaerobic androgen biodegradation in the environment.</title>
        <authorList>
            <person name="Yang F.C."/>
            <person name="Chen Y.L."/>
            <person name="Tang S.L."/>
            <person name="Yu C.P."/>
            <person name="Wang P.H."/>
            <person name="Ismail W."/>
            <person name="Wang C.H."/>
            <person name="Ding J.Y."/>
            <person name="Yang C.Y."/>
            <person name="Yang C.Y."/>
            <person name="Chiang Y.R."/>
        </authorList>
    </citation>
    <scope>NUCLEOTIDE SEQUENCE [LARGE SCALE GENOMIC DNA]</scope>
    <source>
        <strain evidence="13 14">DSM 13999</strain>
    </source>
</reference>
<evidence type="ECO:0000256" key="1">
    <source>
        <dbReference type="ARBA" id="ARBA00004571"/>
    </source>
</evidence>
<dbReference type="InterPro" id="IPR039426">
    <property type="entry name" value="TonB-dep_rcpt-like"/>
</dbReference>
<evidence type="ECO:0000256" key="5">
    <source>
        <dbReference type="ARBA" id="ARBA00022692"/>
    </source>
</evidence>
<evidence type="ECO:0000313" key="13">
    <source>
        <dbReference type="EMBL" id="KYC29353.1"/>
    </source>
</evidence>
<sequence length="707" mass="76395">MSSTFVPPHASRLAPLAAAIAALCGSALAHAEAETTLAPVSVTAKGYEADTLSTPSSVFVADGDELRKNGAGNLGEALRGEPGFAVNSDSAQGMNPVIRGLKKESIVLLVDGMRFNSAQPAGAIASFMSFGLAERVEAVKGAASVLYGTGALGGAINVLTPQARFEPGVKLSAGASYDSASKGLRGTGVGNFSSGDHALMLGASLARIDDYEAPDGRVNRTGYDSDSFIGQYRFRIDGQQQLRLSLQTHQDEDIWYPGSTKPFTHPNPGVATAVGSTTVHSPKQERTLAEAGYSYKGTGESPFNFDVRVWRQEMERTIYAWSPNLNRDITTTHVNFSTDGFDARADWLVHPQHLLSFGVNLWDMDASPNRLNANPPNSTNYVRTDPFTNGRIRAAGFYVQDDMRFGKLSLLAAGRYDKVKGRADSVANSANPTGTRVTTGLDRSDGAFSGSLGASYELAPLLRPYANLSRGFRAGEMRERYESSPRGDGYFYVGNPQVKPEISTQFEVGIKGQDETLVWSAALYRNRIKDYMSGLDISGTGTATTLCGPNAGACKQTVNISKVVIDGFEAQGKWQVWQGHWLKAGLSVLRGDNEDLNEPLFQMPADELALGWEGHVAPGWTADLTGRFVREQNRVATVFTRGTENRTAGFVTADLGATYRLNKQHSFRVALKNAFDREYHEHLTEGISGQEIHMPGRSLVVSWKGDF</sequence>
<keyword evidence="5 11" id="KW-0812">Transmembrane</keyword>
<keyword evidence="6" id="KW-0732">Signal</keyword>
<evidence type="ECO:0000256" key="11">
    <source>
        <dbReference type="PROSITE-ProRule" id="PRU01360"/>
    </source>
</evidence>
<dbReference type="EMBL" id="LFZK01000001">
    <property type="protein sequence ID" value="KYC29353.1"/>
    <property type="molecule type" value="Genomic_DNA"/>
</dbReference>
<protein>
    <submittedName>
        <fullName evidence="13">Hemin receptor</fullName>
    </submittedName>
</protein>
<evidence type="ECO:0000256" key="7">
    <source>
        <dbReference type="ARBA" id="ARBA00023077"/>
    </source>
</evidence>
<dbReference type="Proteomes" id="UP000243416">
    <property type="component" value="Unassembled WGS sequence"/>
</dbReference>
<evidence type="ECO:0000256" key="8">
    <source>
        <dbReference type="ARBA" id="ARBA00023136"/>
    </source>
</evidence>
<dbReference type="GO" id="GO:0044718">
    <property type="term" value="P:siderophore transmembrane transport"/>
    <property type="evidence" value="ECO:0007669"/>
    <property type="project" value="TreeGrafter"/>
</dbReference>